<protein>
    <submittedName>
        <fullName evidence="2">Uncharacterized protein</fullName>
    </submittedName>
</protein>
<dbReference type="Proteomes" id="UP000008783">
    <property type="component" value="Unassembled WGS sequence"/>
</dbReference>
<dbReference type="VEuPathDB" id="FungiDB:PGTG_22699"/>
<sequence>MSSQSIVYSGPTPLADKLSYHQNIPQRHKPDGPEEEQPRLEQQKSLQEQPGRLEQPRFDKEQQCPMQEPTLQQQQQQQHQQQQNPEPENQSQAAGPHQQKSQLTQKQKELLPPAQRQESRFSPQFFKSALKKVELHNSVSSNDSFESPGKDEDWHLSLRKSALNPMMVNHYSTGPILPPQFDLKAKKVSNIVDLFEKAQPESPPRDNNACSLSSYSITEHRAAPSPIRIPVRSLKLSRVGEQEEK</sequence>
<reference evidence="3" key="1">
    <citation type="journal article" date="2011" name="Proc. Natl. Acad. Sci. U.S.A.">
        <title>Obligate biotrophy features unraveled by the genomic analysis of rust fungi.</title>
        <authorList>
            <person name="Duplessis S."/>
            <person name="Cuomo C.A."/>
            <person name="Lin Y.-C."/>
            <person name="Aerts A."/>
            <person name="Tisserant E."/>
            <person name="Veneault-Fourrey C."/>
            <person name="Joly D.L."/>
            <person name="Hacquard S."/>
            <person name="Amselem J."/>
            <person name="Cantarel B.L."/>
            <person name="Chiu R."/>
            <person name="Coutinho P.M."/>
            <person name="Feau N."/>
            <person name="Field M."/>
            <person name="Frey P."/>
            <person name="Gelhaye E."/>
            <person name="Goldberg J."/>
            <person name="Grabherr M.G."/>
            <person name="Kodira C.D."/>
            <person name="Kohler A."/>
            <person name="Kuees U."/>
            <person name="Lindquist E.A."/>
            <person name="Lucas S.M."/>
            <person name="Mago R."/>
            <person name="Mauceli E."/>
            <person name="Morin E."/>
            <person name="Murat C."/>
            <person name="Pangilinan J.L."/>
            <person name="Park R."/>
            <person name="Pearson M."/>
            <person name="Quesneville H."/>
            <person name="Rouhier N."/>
            <person name="Sakthikumar S."/>
            <person name="Salamov A.A."/>
            <person name="Schmutz J."/>
            <person name="Selles B."/>
            <person name="Shapiro H."/>
            <person name="Tanguay P."/>
            <person name="Tuskan G.A."/>
            <person name="Henrissat B."/>
            <person name="Van de Peer Y."/>
            <person name="Rouze P."/>
            <person name="Ellis J.G."/>
            <person name="Dodds P.N."/>
            <person name="Schein J.E."/>
            <person name="Zhong S."/>
            <person name="Hamelin R.C."/>
            <person name="Grigoriev I.V."/>
            <person name="Szabo L.J."/>
            <person name="Martin F."/>
        </authorList>
    </citation>
    <scope>NUCLEOTIDE SEQUENCE [LARGE SCALE GENOMIC DNA]</scope>
    <source>
        <strain evidence="3">CRL 75-36-700-3 / race SCCL</strain>
    </source>
</reference>
<feature type="region of interest" description="Disordered" evidence="1">
    <location>
        <begin position="1"/>
        <end position="123"/>
    </location>
</feature>
<evidence type="ECO:0000313" key="2">
    <source>
        <dbReference type="EMBL" id="EHS62838.1"/>
    </source>
</evidence>
<accession>H6QVA9</accession>
<proteinExistence type="predicted"/>
<feature type="compositionally biased region" description="Low complexity" evidence="1">
    <location>
        <begin position="63"/>
        <end position="92"/>
    </location>
</feature>
<dbReference type="GeneID" id="13540792"/>
<evidence type="ECO:0000313" key="3">
    <source>
        <dbReference type="Proteomes" id="UP000008783"/>
    </source>
</evidence>
<organism evidence="2 3">
    <name type="scientific">Puccinia graminis f. sp. tritici (strain CRL 75-36-700-3 / race SCCL)</name>
    <name type="common">Black stem rust fungus</name>
    <dbReference type="NCBI Taxonomy" id="418459"/>
    <lineage>
        <taxon>Eukaryota</taxon>
        <taxon>Fungi</taxon>
        <taxon>Dikarya</taxon>
        <taxon>Basidiomycota</taxon>
        <taxon>Pucciniomycotina</taxon>
        <taxon>Pucciniomycetes</taxon>
        <taxon>Pucciniales</taxon>
        <taxon>Pucciniaceae</taxon>
        <taxon>Puccinia</taxon>
    </lineage>
</organism>
<gene>
    <name evidence="2" type="ORF">PGTG_22699</name>
</gene>
<dbReference type="RefSeq" id="XP_003888557.1">
    <property type="nucleotide sequence ID" value="XM_003888508.1"/>
</dbReference>
<evidence type="ECO:0000256" key="1">
    <source>
        <dbReference type="SAM" id="MobiDB-lite"/>
    </source>
</evidence>
<dbReference type="EMBL" id="DS178391">
    <property type="protein sequence ID" value="EHS62838.1"/>
    <property type="molecule type" value="Genomic_DNA"/>
</dbReference>
<dbReference type="STRING" id="418459.H6QVA9"/>
<dbReference type="HOGENOM" id="CLU_1134046_0_0_1"/>
<keyword evidence="3" id="KW-1185">Reference proteome</keyword>
<feature type="compositionally biased region" description="Basic and acidic residues" evidence="1">
    <location>
        <begin position="28"/>
        <end position="42"/>
    </location>
</feature>
<dbReference type="InParanoid" id="H6QVA9"/>
<dbReference type="OrthoDB" id="10456025at2759"/>
<dbReference type="KEGG" id="pgr:PGTG_22699"/>
<dbReference type="AlphaFoldDB" id="H6QVA9"/>
<name>H6QVA9_PUCGT</name>